<accession>A0A6A4R3L6</accession>
<organism evidence="1 2">
    <name type="scientific">Lupinus albus</name>
    <name type="common">White lupine</name>
    <name type="synonym">Lupinus termis</name>
    <dbReference type="NCBI Taxonomy" id="3870"/>
    <lineage>
        <taxon>Eukaryota</taxon>
        <taxon>Viridiplantae</taxon>
        <taxon>Streptophyta</taxon>
        <taxon>Embryophyta</taxon>
        <taxon>Tracheophyta</taxon>
        <taxon>Spermatophyta</taxon>
        <taxon>Magnoliopsida</taxon>
        <taxon>eudicotyledons</taxon>
        <taxon>Gunneridae</taxon>
        <taxon>Pentapetalae</taxon>
        <taxon>rosids</taxon>
        <taxon>fabids</taxon>
        <taxon>Fabales</taxon>
        <taxon>Fabaceae</taxon>
        <taxon>Papilionoideae</taxon>
        <taxon>50 kb inversion clade</taxon>
        <taxon>genistoids sensu lato</taxon>
        <taxon>core genistoids</taxon>
        <taxon>Genisteae</taxon>
        <taxon>Lupinus</taxon>
    </lineage>
</organism>
<evidence type="ECO:0000313" key="2">
    <source>
        <dbReference type="Proteomes" id="UP000447434"/>
    </source>
</evidence>
<protein>
    <submittedName>
        <fullName evidence="1">Uncharacterized protein</fullName>
    </submittedName>
</protein>
<name>A0A6A4R3L6_LUPAL</name>
<sequence>MFLLHPSFLLWLEMGSKFIVLGYARLLLSLCSRKCFTFRSIYYLYKELI</sequence>
<dbReference type="EMBL" id="WOCE01000001">
    <property type="protein sequence ID" value="KAE9621458.1"/>
    <property type="molecule type" value="Genomic_DNA"/>
</dbReference>
<proteinExistence type="predicted"/>
<comment type="caution">
    <text evidence="1">The sequence shown here is derived from an EMBL/GenBank/DDBJ whole genome shotgun (WGS) entry which is preliminary data.</text>
</comment>
<gene>
    <name evidence="1" type="ORF">Lalb_Chr01g0014911</name>
</gene>
<evidence type="ECO:0000313" key="1">
    <source>
        <dbReference type="EMBL" id="KAE9621458.1"/>
    </source>
</evidence>
<dbReference type="Proteomes" id="UP000447434">
    <property type="component" value="Chromosome 1"/>
</dbReference>
<reference evidence="2" key="1">
    <citation type="journal article" date="2020" name="Nat. Commun.">
        <title>Genome sequence of the cluster root forming white lupin.</title>
        <authorList>
            <person name="Hufnagel B."/>
            <person name="Marques A."/>
            <person name="Soriano A."/>
            <person name="Marques L."/>
            <person name="Divol F."/>
            <person name="Doumas P."/>
            <person name="Sallet E."/>
            <person name="Mancinotti D."/>
            <person name="Carrere S."/>
            <person name="Marande W."/>
            <person name="Arribat S."/>
            <person name="Keller J."/>
            <person name="Huneau C."/>
            <person name="Blein T."/>
            <person name="Aime D."/>
            <person name="Laguerre M."/>
            <person name="Taylor J."/>
            <person name="Schubert V."/>
            <person name="Nelson M."/>
            <person name="Geu-Flores F."/>
            <person name="Crespi M."/>
            <person name="Gallardo-Guerrero K."/>
            <person name="Delaux P.-M."/>
            <person name="Salse J."/>
            <person name="Berges H."/>
            <person name="Guyot R."/>
            <person name="Gouzy J."/>
            <person name="Peret B."/>
        </authorList>
    </citation>
    <scope>NUCLEOTIDE SEQUENCE [LARGE SCALE GENOMIC DNA]</scope>
    <source>
        <strain evidence="2">cv. Amiga</strain>
    </source>
</reference>
<keyword evidence="2" id="KW-1185">Reference proteome</keyword>
<dbReference type="AlphaFoldDB" id="A0A6A4R3L6"/>